<name>A0A5B9NJT7_9CAUD</name>
<reference evidence="1 2" key="1">
    <citation type="submission" date="2019-06" db="EMBL/GenBank/DDBJ databases">
        <authorList>
            <person name="Handoko Y.A."/>
            <person name="Wardani A.K."/>
            <person name="Sutrisno A."/>
            <person name="Widjanarko S.B."/>
            <person name="Sharma R."/>
            <person name="Grose J.H."/>
        </authorList>
    </citation>
    <scope>NUCLEOTIDE SEQUENCE [LARGE SCALE GENOMIC DNA]</scope>
</reference>
<accession>A0A5B9NJT7</accession>
<evidence type="ECO:0000313" key="2">
    <source>
        <dbReference type="Proteomes" id="UP000322055"/>
    </source>
</evidence>
<sequence>MRFVLQRHYPDEVSFEDLKPGDTFIHSSAVRGDSTSIFGVLKESEFVDNGNANAICLNDMEPCLFGSRDKVVRVKCDVHWSVI</sequence>
<dbReference type="EMBL" id="MN013090">
    <property type="protein sequence ID" value="QEG13889.1"/>
    <property type="molecule type" value="Genomic_DNA"/>
</dbReference>
<dbReference type="Proteomes" id="UP000322055">
    <property type="component" value="Segment"/>
</dbReference>
<proteinExistence type="predicted"/>
<protein>
    <submittedName>
        <fullName evidence="1">Uncharacterized protein</fullName>
    </submittedName>
</protein>
<gene>
    <name evidence="1" type="ORF">TROPICALSUN_100</name>
</gene>
<organism evidence="1 2">
    <name type="scientific">Erwinia phage vB_EamM_TropicalSun</name>
    <dbReference type="NCBI Taxonomy" id="2591372"/>
    <lineage>
        <taxon>Viruses</taxon>
        <taxon>Duplodnaviria</taxon>
        <taxon>Heunggongvirae</taxon>
        <taxon>Uroviricota</taxon>
        <taxon>Caudoviricetes</taxon>
        <taxon>Lindbergviridae</taxon>
        <taxon>Myosmarvirus</taxon>
        <taxon>Myosmarvirus myosmar</taxon>
    </lineage>
</organism>
<evidence type="ECO:0000313" key="1">
    <source>
        <dbReference type="EMBL" id="QEG13889.1"/>
    </source>
</evidence>